<dbReference type="EMBL" id="JH767589">
    <property type="protein sequence ID" value="EON67647.1"/>
    <property type="molecule type" value="Genomic_DNA"/>
</dbReference>
<reference evidence="4" key="1">
    <citation type="submission" date="2012-06" db="EMBL/GenBank/DDBJ databases">
        <title>The genome sequence of Coniosporium apollinis CBS 100218.</title>
        <authorList>
            <consortium name="The Broad Institute Genome Sequencing Platform"/>
            <person name="Cuomo C."/>
            <person name="Gorbushina A."/>
            <person name="Noack S."/>
            <person name="Walker B."/>
            <person name="Young S.K."/>
            <person name="Zeng Q."/>
            <person name="Gargeya S."/>
            <person name="Fitzgerald M."/>
            <person name="Haas B."/>
            <person name="Abouelleil A."/>
            <person name="Alvarado L."/>
            <person name="Arachchi H.M."/>
            <person name="Berlin A.M."/>
            <person name="Chapman S.B."/>
            <person name="Goldberg J."/>
            <person name="Griggs A."/>
            <person name="Gujja S."/>
            <person name="Hansen M."/>
            <person name="Howarth C."/>
            <person name="Imamovic A."/>
            <person name="Larimer J."/>
            <person name="McCowan C."/>
            <person name="Montmayeur A."/>
            <person name="Murphy C."/>
            <person name="Neiman D."/>
            <person name="Pearson M."/>
            <person name="Priest M."/>
            <person name="Roberts A."/>
            <person name="Saif S."/>
            <person name="Shea T."/>
            <person name="Sisk P."/>
            <person name="Sykes S."/>
            <person name="Wortman J."/>
            <person name="Nusbaum C."/>
            <person name="Birren B."/>
        </authorList>
    </citation>
    <scope>NUCLEOTIDE SEQUENCE [LARGE SCALE GENOMIC DNA]</scope>
    <source>
        <strain evidence="4">CBS 100218</strain>
    </source>
</reference>
<evidence type="ECO:0000313" key="4">
    <source>
        <dbReference type="Proteomes" id="UP000016924"/>
    </source>
</evidence>
<dbReference type="Pfam" id="PF01243">
    <property type="entry name" value="PNPOx_N"/>
    <property type="match status" value="1"/>
</dbReference>
<dbReference type="GO" id="GO:0005737">
    <property type="term" value="C:cytoplasm"/>
    <property type="evidence" value="ECO:0007669"/>
    <property type="project" value="TreeGrafter"/>
</dbReference>
<evidence type="ECO:0000313" key="3">
    <source>
        <dbReference type="EMBL" id="EON67647.1"/>
    </source>
</evidence>
<dbReference type="STRING" id="1168221.R7Z0H9"/>
<gene>
    <name evidence="3" type="ORF">W97_06790</name>
</gene>
<feature type="region of interest" description="Disordered" evidence="1">
    <location>
        <begin position="92"/>
        <end position="113"/>
    </location>
</feature>
<accession>R7Z0H9</accession>
<dbReference type="PANTHER" id="PTHR28040">
    <property type="entry name" value="PYRIDOXAMINE 5'-PHOSPHATE OXIDASE YLR456W HOMOLOG-RELATED"/>
    <property type="match status" value="1"/>
</dbReference>
<dbReference type="InterPro" id="IPR052841">
    <property type="entry name" value="PMP_oxidase-like"/>
</dbReference>
<dbReference type="OrthoDB" id="5300823at2759"/>
<dbReference type="GeneID" id="19904101"/>
<dbReference type="RefSeq" id="XP_007782964.1">
    <property type="nucleotide sequence ID" value="XM_007784774.1"/>
</dbReference>
<organism evidence="3 4">
    <name type="scientific">Coniosporium apollinis (strain CBS 100218)</name>
    <name type="common">Rock-inhabiting black yeast</name>
    <dbReference type="NCBI Taxonomy" id="1168221"/>
    <lineage>
        <taxon>Eukaryota</taxon>
        <taxon>Fungi</taxon>
        <taxon>Dikarya</taxon>
        <taxon>Ascomycota</taxon>
        <taxon>Pezizomycotina</taxon>
        <taxon>Dothideomycetes</taxon>
        <taxon>Dothideomycetes incertae sedis</taxon>
        <taxon>Coniosporium</taxon>
    </lineage>
</organism>
<dbReference type="InterPro" id="IPR011576">
    <property type="entry name" value="Pyridox_Oxase_N"/>
</dbReference>
<dbReference type="OMA" id="HPTIIMT"/>
<dbReference type="Gene3D" id="2.30.110.10">
    <property type="entry name" value="Electron Transport, Fmn-binding Protein, Chain A"/>
    <property type="match status" value="1"/>
</dbReference>
<dbReference type="Proteomes" id="UP000016924">
    <property type="component" value="Unassembled WGS sequence"/>
</dbReference>
<keyword evidence="4" id="KW-1185">Reference proteome</keyword>
<dbReference type="GO" id="GO:0005634">
    <property type="term" value="C:nucleus"/>
    <property type="evidence" value="ECO:0007669"/>
    <property type="project" value="TreeGrafter"/>
</dbReference>
<sequence>MSNASFHPPPSITLPDEVVACLQNARFLHLATSHHNVPHISLMNYTYLPQTPYHPHPIIIMTTPPPTSSQKTANLLSNPRVSLLVHDWVSHRPPTLSQEGRAPSPTRGGTGERSSLASLLMGINTAALSRISATINGTARLVDAGSDEETWLKKQHLENNTFCDSAFSSSPEQAGGLWLGQHRQGQRQLEDEDGDGGRGTYIEGQEVRVVVVRIRDGRVADWKGGVRDWCLVGGEEEDAGMVNGT</sequence>
<feature type="domain" description="Pyridoxamine 5'-phosphate oxidase N-terminal" evidence="2">
    <location>
        <begin position="14"/>
        <end position="156"/>
    </location>
</feature>
<name>R7Z0H9_CONA1</name>
<dbReference type="InterPro" id="IPR012349">
    <property type="entry name" value="Split_barrel_FMN-bd"/>
</dbReference>
<evidence type="ECO:0000259" key="2">
    <source>
        <dbReference type="Pfam" id="PF01243"/>
    </source>
</evidence>
<protein>
    <recommendedName>
        <fullName evidence="2">Pyridoxamine 5'-phosphate oxidase N-terminal domain-containing protein</fullName>
    </recommendedName>
</protein>
<dbReference type="HOGENOM" id="CLU_078856_0_0_1"/>
<dbReference type="SUPFAM" id="SSF50475">
    <property type="entry name" value="FMN-binding split barrel"/>
    <property type="match status" value="1"/>
</dbReference>
<dbReference type="PANTHER" id="PTHR28040:SF1">
    <property type="entry name" value="PYRIDOXAMINE 5'-PHOSPHATE OXIDASE YLR456W HOMOLOG-RELATED"/>
    <property type="match status" value="1"/>
</dbReference>
<proteinExistence type="predicted"/>
<evidence type="ECO:0000256" key="1">
    <source>
        <dbReference type="SAM" id="MobiDB-lite"/>
    </source>
</evidence>
<dbReference type="AlphaFoldDB" id="R7Z0H9"/>
<dbReference type="eggNOG" id="ENOG502S4PT">
    <property type="taxonomic scope" value="Eukaryota"/>
</dbReference>